<organism evidence="1 2">
    <name type="scientific">Solanum bulbocastanum</name>
    <name type="common">Wild potato</name>
    <dbReference type="NCBI Taxonomy" id="147425"/>
    <lineage>
        <taxon>Eukaryota</taxon>
        <taxon>Viridiplantae</taxon>
        <taxon>Streptophyta</taxon>
        <taxon>Embryophyta</taxon>
        <taxon>Tracheophyta</taxon>
        <taxon>Spermatophyta</taxon>
        <taxon>Magnoliopsida</taxon>
        <taxon>eudicotyledons</taxon>
        <taxon>Gunneridae</taxon>
        <taxon>Pentapetalae</taxon>
        <taxon>asterids</taxon>
        <taxon>lamiids</taxon>
        <taxon>Solanales</taxon>
        <taxon>Solanaceae</taxon>
        <taxon>Solanoideae</taxon>
        <taxon>Solaneae</taxon>
        <taxon>Solanum</taxon>
    </lineage>
</organism>
<gene>
    <name evidence="1" type="ORF">RDI58_034148</name>
</gene>
<evidence type="ECO:0000313" key="2">
    <source>
        <dbReference type="Proteomes" id="UP001371456"/>
    </source>
</evidence>
<dbReference type="Proteomes" id="UP001371456">
    <property type="component" value="Unassembled WGS sequence"/>
</dbReference>
<name>A0AAN8XT24_SOLBU</name>
<evidence type="ECO:0000313" key="1">
    <source>
        <dbReference type="EMBL" id="KAK6768610.1"/>
    </source>
</evidence>
<proteinExistence type="predicted"/>
<reference evidence="1 2" key="1">
    <citation type="submission" date="2024-02" db="EMBL/GenBank/DDBJ databases">
        <title>de novo genome assembly of Solanum bulbocastanum strain 11H21.</title>
        <authorList>
            <person name="Hosaka A.J."/>
        </authorList>
    </citation>
    <scope>NUCLEOTIDE SEQUENCE [LARGE SCALE GENOMIC DNA]</scope>
    <source>
        <tissue evidence="1">Young leaves</tissue>
    </source>
</reference>
<protein>
    <submittedName>
        <fullName evidence="1">Uncharacterized protein</fullName>
    </submittedName>
</protein>
<keyword evidence="2" id="KW-1185">Reference proteome</keyword>
<sequence length="13" mass="1503">MAIMGKPFTKEIH</sequence>
<comment type="caution">
    <text evidence="1">The sequence shown here is derived from an EMBL/GenBank/DDBJ whole genome shotgun (WGS) entry which is preliminary data.</text>
</comment>
<dbReference type="EMBL" id="JBANQN010001086">
    <property type="protein sequence ID" value="KAK6768610.1"/>
    <property type="molecule type" value="Genomic_DNA"/>
</dbReference>
<accession>A0AAN8XT24</accession>